<dbReference type="EMBL" id="BGPR01010496">
    <property type="protein sequence ID" value="GBN46480.1"/>
    <property type="molecule type" value="Genomic_DNA"/>
</dbReference>
<evidence type="ECO:0000313" key="1">
    <source>
        <dbReference type="EMBL" id="GBN46480.1"/>
    </source>
</evidence>
<accession>A0A4Y2P7V0</accession>
<dbReference type="Proteomes" id="UP000499080">
    <property type="component" value="Unassembled WGS sequence"/>
</dbReference>
<organism evidence="1 2">
    <name type="scientific">Araneus ventricosus</name>
    <name type="common">Orbweaver spider</name>
    <name type="synonym">Epeira ventricosa</name>
    <dbReference type="NCBI Taxonomy" id="182803"/>
    <lineage>
        <taxon>Eukaryota</taxon>
        <taxon>Metazoa</taxon>
        <taxon>Ecdysozoa</taxon>
        <taxon>Arthropoda</taxon>
        <taxon>Chelicerata</taxon>
        <taxon>Arachnida</taxon>
        <taxon>Araneae</taxon>
        <taxon>Araneomorphae</taxon>
        <taxon>Entelegynae</taxon>
        <taxon>Araneoidea</taxon>
        <taxon>Araneidae</taxon>
        <taxon>Araneus</taxon>
    </lineage>
</organism>
<keyword evidence="2" id="KW-1185">Reference proteome</keyword>
<dbReference type="AlphaFoldDB" id="A0A4Y2P7V0"/>
<name>A0A4Y2P7V0_ARAVE</name>
<gene>
    <name evidence="1" type="ORF">AVEN_221105_1</name>
</gene>
<comment type="caution">
    <text evidence="1">The sequence shown here is derived from an EMBL/GenBank/DDBJ whole genome shotgun (WGS) entry which is preliminary data.</text>
</comment>
<proteinExistence type="predicted"/>
<evidence type="ECO:0000313" key="2">
    <source>
        <dbReference type="Proteomes" id="UP000499080"/>
    </source>
</evidence>
<sequence length="101" mass="10885">MQLPQSPQVRINEAQRYTICMAISIPNSVAAVAVFRTGARGARLVPSIPEGPQNLFNVHRSAKGKVKLQVWVEGGASKQLCACGLILSKSATEWQFSVFSG</sequence>
<reference evidence="1 2" key="1">
    <citation type="journal article" date="2019" name="Sci. Rep.">
        <title>Orb-weaving spider Araneus ventricosus genome elucidates the spidroin gene catalogue.</title>
        <authorList>
            <person name="Kono N."/>
            <person name="Nakamura H."/>
            <person name="Ohtoshi R."/>
            <person name="Moran D.A.P."/>
            <person name="Shinohara A."/>
            <person name="Yoshida Y."/>
            <person name="Fujiwara M."/>
            <person name="Mori M."/>
            <person name="Tomita M."/>
            <person name="Arakawa K."/>
        </authorList>
    </citation>
    <scope>NUCLEOTIDE SEQUENCE [LARGE SCALE GENOMIC DNA]</scope>
</reference>
<protein>
    <submittedName>
        <fullName evidence="1">Uncharacterized protein</fullName>
    </submittedName>
</protein>